<gene>
    <name evidence="3" type="ordered locus">VS_1372</name>
</gene>
<dbReference type="KEGG" id="vsp:VS_1372"/>
<keyword evidence="2" id="KW-0472">Membrane</keyword>
<dbReference type="Proteomes" id="UP000009100">
    <property type="component" value="Chromosome 1"/>
</dbReference>
<proteinExistence type="predicted"/>
<dbReference type="EMBL" id="FM954972">
    <property type="protein sequence ID" value="CAV18535.1"/>
    <property type="molecule type" value="Genomic_DNA"/>
</dbReference>
<evidence type="ECO:0000313" key="4">
    <source>
        <dbReference type="Proteomes" id="UP000009100"/>
    </source>
</evidence>
<sequence length="688" mass="75592">MLDRVAIISGDGVTDIIIITTLALFFFFAVREVKATWNAISQLKTIAGLKSNHSSDLVEPESLSEPQLKWLAEHLIYTPTENGLKVESKEGLWLTKSPLSHMLPPCDSTRYKLVPALLTSIGITGTFLGITLGLSQFSMAGDSKALLNSAAELLEGMKTAFYTSLAGLSSSAVFMALMKVSSSRLSKAQETFLKAISNQYFEASPVYYLKNMSNEGQQEVVAAQLRSATAIENMSQQFRETAASLSKLGDSFNGDAIADKVSEAVKGSIKDQLTPAVQAITGELSALRDIKEQSQKELVELLVDKMKSELIDPVSEELKKTSDAVSQSNEVSAQLNANVEKVVTSTAQTVETINEFQKDTMDKLQQFAESLKQILASFKDDTQGAMSTIAKEVQTLLDGASKGLEEQRDAFELSAGRASAAFEGIKTSMDGALNERQQKEQVLFDGVETRINALIEGSSAAFKQQTDVLEAVGEQASSLMTSAKQELESGLGDIDEKVKSMSTTVQKELETFRLQYQQNLTAYFEQQNSSLEDSLSKQRNGLNEVVENFRKVFESEYQARHNLLQELTAQYEKLEASAQTVERVAKAIGLNEVSRMAELQDAAQTMGRQIALLKKEYATASASFTDVTENLPKAMDEYFSRANESFETFFNDFDQSASTIHNKLSQAAGYLINAQVQNREFEADRVEV</sequence>
<organism evidence="3 4">
    <name type="scientific">Vibrio atlanticus (strain LGP32)</name>
    <name type="common">Vibrio splendidus (strain Mel32)</name>
    <dbReference type="NCBI Taxonomy" id="575788"/>
    <lineage>
        <taxon>Bacteria</taxon>
        <taxon>Pseudomonadati</taxon>
        <taxon>Pseudomonadota</taxon>
        <taxon>Gammaproteobacteria</taxon>
        <taxon>Vibrionales</taxon>
        <taxon>Vibrionaceae</taxon>
        <taxon>Vibrio</taxon>
    </lineage>
</organism>
<keyword evidence="2" id="KW-1133">Transmembrane helix</keyword>
<dbReference type="AlphaFoldDB" id="B7VNF9"/>
<name>B7VNF9_VIBA3</name>
<protein>
    <submittedName>
        <fullName evidence="3">Uncharacterized protein</fullName>
    </submittedName>
</protein>
<dbReference type="HOGENOM" id="CLU_358586_0_0_6"/>
<dbReference type="PATRIC" id="fig|575788.5.peg.2678"/>
<evidence type="ECO:0000256" key="2">
    <source>
        <dbReference type="SAM" id="Phobius"/>
    </source>
</evidence>
<dbReference type="STRING" id="575788.VS_1372"/>
<evidence type="ECO:0000313" key="3">
    <source>
        <dbReference type="EMBL" id="CAV18535.1"/>
    </source>
</evidence>
<reference evidence="3 4" key="1">
    <citation type="submission" date="2009-02" db="EMBL/GenBank/DDBJ databases">
        <title>Vibrio splendidus str. LGP32 complete genome.</title>
        <authorList>
            <person name="Mazel D."/>
            <person name="Le Roux F."/>
        </authorList>
    </citation>
    <scope>NUCLEOTIDE SEQUENCE [LARGE SCALE GENOMIC DNA]</scope>
    <source>
        <strain evidence="3 4">LGP32</strain>
    </source>
</reference>
<keyword evidence="1" id="KW-0175">Coiled coil</keyword>
<keyword evidence="2" id="KW-0812">Transmembrane</keyword>
<feature type="coiled-coil region" evidence="1">
    <location>
        <begin position="557"/>
        <end position="616"/>
    </location>
</feature>
<accession>B7VNF9</accession>
<feature type="transmembrane region" description="Helical" evidence="2">
    <location>
        <begin position="12"/>
        <end position="30"/>
    </location>
</feature>
<evidence type="ECO:0000256" key="1">
    <source>
        <dbReference type="SAM" id="Coils"/>
    </source>
</evidence>
<dbReference type="eggNOG" id="COG0811">
    <property type="taxonomic scope" value="Bacteria"/>
</dbReference>
<feature type="transmembrane region" description="Helical" evidence="2">
    <location>
        <begin position="117"/>
        <end position="139"/>
    </location>
</feature>